<evidence type="ECO:0000313" key="1">
    <source>
        <dbReference type="EMBL" id="UQF78216.1"/>
    </source>
</evidence>
<protein>
    <submittedName>
        <fullName evidence="1">Uncharacterized protein</fullName>
    </submittedName>
</protein>
<dbReference type="AlphaFoldDB" id="A0A9E7AEU1"/>
<name>A0A9E7AEU1_9ACTN</name>
<proteinExistence type="predicted"/>
<reference evidence="1" key="1">
    <citation type="submission" date="2022-05" db="EMBL/GenBank/DDBJ databases">
        <title>Using nanopore sequencing to obtain complete genomes from saliva samples.</title>
        <authorList>
            <person name="Baker J.L."/>
        </authorList>
    </citation>
    <scope>NUCLEOTIDE SEQUENCE</scope>
    <source>
        <strain evidence="1">JCVI-JB-Lp32</strain>
    </source>
</reference>
<evidence type="ECO:0000313" key="2">
    <source>
        <dbReference type="Proteomes" id="UP000831562"/>
    </source>
</evidence>
<gene>
    <name evidence="1" type="ORF">M3I19_00505</name>
</gene>
<organism evidence="1 2">
    <name type="scientific">Lancefieldella parvula</name>
    <dbReference type="NCBI Taxonomy" id="1382"/>
    <lineage>
        <taxon>Bacteria</taxon>
        <taxon>Bacillati</taxon>
        <taxon>Actinomycetota</taxon>
        <taxon>Coriobacteriia</taxon>
        <taxon>Coriobacteriales</taxon>
        <taxon>Atopobiaceae</taxon>
        <taxon>Lancefieldella</taxon>
    </lineage>
</organism>
<accession>A0A9E7AEU1</accession>
<dbReference type="EMBL" id="CP097092">
    <property type="protein sequence ID" value="UQF78216.1"/>
    <property type="molecule type" value="Genomic_DNA"/>
</dbReference>
<sequence length="151" mass="17519">MKEYLFFDVATRKLAVYEVHSSKFREGMQSWILLVCSFSKDERNVFKVIENQFLESQEIESRELKIPVSECQKISEKINELTNPIVNGMLEEEQERISTVNYEGGLILDEGPTYKVVLRGNAMIPLVFDEIQFGSELHKLIDLVLRNVPTF</sequence>
<dbReference type="Proteomes" id="UP000831562">
    <property type="component" value="Chromosome"/>
</dbReference>